<reference evidence="3" key="1">
    <citation type="journal article" date="2018" name="Nat. Plants">
        <title>Whole-genome landscape of Medicago truncatula symbiotic genes.</title>
        <authorList>
            <person name="Pecrix Y."/>
            <person name="Staton S.E."/>
            <person name="Sallet E."/>
            <person name="Lelandais-Briere C."/>
            <person name="Moreau S."/>
            <person name="Carrere S."/>
            <person name="Blein T."/>
            <person name="Jardinaud M.F."/>
            <person name="Latrasse D."/>
            <person name="Zouine M."/>
            <person name="Zahm M."/>
            <person name="Kreplak J."/>
            <person name="Mayjonade B."/>
            <person name="Satge C."/>
            <person name="Perez M."/>
            <person name="Cauet S."/>
            <person name="Marande W."/>
            <person name="Chantry-Darmon C."/>
            <person name="Lopez-Roques C."/>
            <person name="Bouchez O."/>
            <person name="Berard A."/>
            <person name="Debelle F."/>
            <person name="Munos S."/>
            <person name="Bendahmane A."/>
            <person name="Berges H."/>
            <person name="Niebel A."/>
            <person name="Buitink J."/>
            <person name="Frugier F."/>
            <person name="Benhamed M."/>
            <person name="Crespi M."/>
            <person name="Gouzy J."/>
            <person name="Gamas P."/>
        </authorList>
    </citation>
    <scope>NUCLEOTIDE SEQUENCE [LARGE SCALE GENOMIC DNA]</scope>
    <source>
        <strain evidence="3">cv. Jemalong A17</strain>
    </source>
</reference>
<protein>
    <submittedName>
        <fullName evidence="2">Uncharacterized protein</fullName>
    </submittedName>
</protein>
<evidence type="ECO:0000313" key="3">
    <source>
        <dbReference type="Proteomes" id="UP000265566"/>
    </source>
</evidence>
<feature type="compositionally biased region" description="Pro residues" evidence="1">
    <location>
        <begin position="155"/>
        <end position="164"/>
    </location>
</feature>
<dbReference type="Proteomes" id="UP000265566">
    <property type="component" value="Chromosome 2"/>
</dbReference>
<sequence>MELAKQIKIPASSIAREDAGADAEKVIKAAEEVQELVASEAGSLMNIAAGSSEATIPKGLKGILDSPHSDSVVVESDSTPSISTETTSSTFSSDLDDVPLGKIYTTIKKSLSPSTKIHKKAGVNYTTFEPMVPSPDERIGGLAQRRIDVCKHLPPNHPFQPPFIQPLNTLPAETNPETTSQYPTSTNQDPEPQKASEVASEEVTSESPQQQPTTNSQTTIPTSEQTVPEQVVSEQFAYE</sequence>
<feature type="compositionally biased region" description="Low complexity" evidence="1">
    <location>
        <begin position="76"/>
        <end position="93"/>
    </location>
</feature>
<comment type="caution">
    <text evidence="2">The sequence shown here is derived from an EMBL/GenBank/DDBJ whole genome shotgun (WGS) entry which is preliminary data.</text>
</comment>
<dbReference type="EMBL" id="PSQE01000002">
    <property type="protein sequence ID" value="RHN74569.1"/>
    <property type="molecule type" value="Genomic_DNA"/>
</dbReference>
<gene>
    <name evidence="2" type="ORF">MtrunA17_Chr2g0311811</name>
</gene>
<organism evidence="2 3">
    <name type="scientific">Medicago truncatula</name>
    <name type="common">Barrel medic</name>
    <name type="synonym">Medicago tribuloides</name>
    <dbReference type="NCBI Taxonomy" id="3880"/>
    <lineage>
        <taxon>Eukaryota</taxon>
        <taxon>Viridiplantae</taxon>
        <taxon>Streptophyta</taxon>
        <taxon>Embryophyta</taxon>
        <taxon>Tracheophyta</taxon>
        <taxon>Spermatophyta</taxon>
        <taxon>Magnoliopsida</taxon>
        <taxon>eudicotyledons</taxon>
        <taxon>Gunneridae</taxon>
        <taxon>Pentapetalae</taxon>
        <taxon>rosids</taxon>
        <taxon>fabids</taxon>
        <taxon>Fabales</taxon>
        <taxon>Fabaceae</taxon>
        <taxon>Papilionoideae</taxon>
        <taxon>50 kb inversion clade</taxon>
        <taxon>NPAAA clade</taxon>
        <taxon>Hologalegina</taxon>
        <taxon>IRL clade</taxon>
        <taxon>Trifolieae</taxon>
        <taxon>Medicago</taxon>
    </lineage>
</organism>
<name>A0A396J8J1_MEDTR</name>
<evidence type="ECO:0000256" key="1">
    <source>
        <dbReference type="SAM" id="MobiDB-lite"/>
    </source>
</evidence>
<feature type="region of interest" description="Disordered" evidence="1">
    <location>
        <begin position="74"/>
        <end position="95"/>
    </location>
</feature>
<feature type="compositionally biased region" description="Low complexity" evidence="1">
    <location>
        <begin position="205"/>
        <end position="223"/>
    </location>
</feature>
<dbReference type="AlphaFoldDB" id="A0A396J8J1"/>
<dbReference type="Gramene" id="rna10658">
    <property type="protein sequence ID" value="RHN74569.1"/>
    <property type="gene ID" value="gene10658"/>
</dbReference>
<proteinExistence type="predicted"/>
<accession>A0A396J8J1</accession>
<evidence type="ECO:0000313" key="2">
    <source>
        <dbReference type="EMBL" id="RHN74569.1"/>
    </source>
</evidence>
<feature type="compositionally biased region" description="Polar residues" evidence="1">
    <location>
        <begin position="166"/>
        <end position="190"/>
    </location>
</feature>
<feature type="region of interest" description="Disordered" evidence="1">
    <location>
        <begin position="152"/>
        <end position="239"/>
    </location>
</feature>